<sequence>MSYGVAKCGVMCIRAKAGPPPALDPPVLLHEQAVPFVSEYRYLGAIIDDKLSFKP</sequence>
<name>A0ABR4MUV5_9FUNG</name>
<dbReference type="Proteomes" id="UP001527925">
    <property type="component" value="Unassembled WGS sequence"/>
</dbReference>
<evidence type="ECO:0000313" key="1">
    <source>
        <dbReference type="EMBL" id="KAL2911043.1"/>
    </source>
</evidence>
<reference evidence="1 2" key="1">
    <citation type="submission" date="2023-09" db="EMBL/GenBank/DDBJ databases">
        <title>Pangenome analysis of Batrachochytrium dendrobatidis and related Chytrids.</title>
        <authorList>
            <person name="Yacoub M.N."/>
            <person name="Stajich J.E."/>
            <person name="James T.Y."/>
        </authorList>
    </citation>
    <scope>NUCLEOTIDE SEQUENCE [LARGE SCALE GENOMIC DNA]</scope>
    <source>
        <strain evidence="1 2">JEL0888</strain>
    </source>
</reference>
<protein>
    <submittedName>
        <fullName evidence="1">Uncharacterized protein</fullName>
    </submittedName>
</protein>
<accession>A0ABR4MUV5</accession>
<evidence type="ECO:0000313" key="2">
    <source>
        <dbReference type="Proteomes" id="UP001527925"/>
    </source>
</evidence>
<gene>
    <name evidence="1" type="ORF">HK105_209509</name>
</gene>
<dbReference type="EMBL" id="JADGIZ020000234">
    <property type="protein sequence ID" value="KAL2911043.1"/>
    <property type="molecule type" value="Genomic_DNA"/>
</dbReference>
<proteinExistence type="predicted"/>
<comment type="caution">
    <text evidence="1">The sequence shown here is derived from an EMBL/GenBank/DDBJ whole genome shotgun (WGS) entry which is preliminary data.</text>
</comment>
<feature type="non-terminal residue" evidence="1">
    <location>
        <position position="55"/>
    </location>
</feature>
<organism evidence="1 2">
    <name type="scientific">Polyrhizophydium stewartii</name>
    <dbReference type="NCBI Taxonomy" id="2732419"/>
    <lineage>
        <taxon>Eukaryota</taxon>
        <taxon>Fungi</taxon>
        <taxon>Fungi incertae sedis</taxon>
        <taxon>Chytridiomycota</taxon>
        <taxon>Chytridiomycota incertae sedis</taxon>
        <taxon>Chytridiomycetes</taxon>
        <taxon>Rhizophydiales</taxon>
        <taxon>Rhizophydiales incertae sedis</taxon>
        <taxon>Polyrhizophydium</taxon>
    </lineage>
</organism>
<keyword evidence="2" id="KW-1185">Reference proteome</keyword>